<accession>A0ABS5PF49</accession>
<dbReference type="Pfam" id="PF20041">
    <property type="entry name" value="DUF6443"/>
    <property type="match status" value="1"/>
</dbReference>
<keyword evidence="1" id="KW-0732">Signal</keyword>
<organism evidence="3 4">
    <name type="scientific">Flavobacterium psychroterrae</name>
    <dbReference type="NCBI Taxonomy" id="2133767"/>
    <lineage>
        <taxon>Bacteria</taxon>
        <taxon>Pseudomonadati</taxon>
        <taxon>Bacteroidota</taxon>
        <taxon>Flavobacteriia</taxon>
        <taxon>Flavobacteriales</taxon>
        <taxon>Flavobacteriaceae</taxon>
        <taxon>Flavobacterium</taxon>
    </lineage>
</organism>
<feature type="chain" id="PRO_5047290999" evidence="1">
    <location>
        <begin position="21"/>
        <end position="1169"/>
    </location>
</feature>
<keyword evidence="4" id="KW-1185">Reference proteome</keyword>
<dbReference type="Gene3D" id="2.180.10.10">
    <property type="entry name" value="RHS repeat-associated core"/>
    <property type="match status" value="1"/>
</dbReference>
<evidence type="ECO:0000256" key="1">
    <source>
        <dbReference type="SAM" id="SignalP"/>
    </source>
</evidence>
<gene>
    <name evidence="3" type="ORF">KHA90_16010</name>
</gene>
<name>A0ABS5PF49_9FLAO</name>
<protein>
    <submittedName>
        <fullName evidence="3">Type IV secretion protein Rhs</fullName>
    </submittedName>
</protein>
<dbReference type="RefSeq" id="WP_213302689.1">
    <property type="nucleotide sequence ID" value="NZ_JAGYVZ010000015.1"/>
</dbReference>
<evidence type="ECO:0000313" key="3">
    <source>
        <dbReference type="EMBL" id="MBS7232523.1"/>
    </source>
</evidence>
<comment type="caution">
    <text evidence="3">The sequence shown here is derived from an EMBL/GenBank/DDBJ whole genome shotgun (WGS) entry which is preliminary data.</text>
</comment>
<feature type="domain" description="DUF6443" evidence="2">
    <location>
        <begin position="32"/>
        <end position="172"/>
    </location>
</feature>
<dbReference type="Proteomes" id="UP000722625">
    <property type="component" value="Unassembled WGS sequence"/>
</dbReference>
<dbReference type="InterPro" id="IPR022385">
    <property type="entry name" value="Rhs_assc_core"/>
</dbReference>
<evidence type="ECO:0000259" key="2">
    <source>
        <dbReference type="Pfam" id="PF20041"/>
    </source>
</evidence>
<evidence type="ECO:0000313" key="4">
    <source>
        <dbReference type="Proteomes" id="UP000722625"/>
    </source>
</evidence>
<feature type="signal peptide" evidence="1">
    <location>
        <begin position="1"/>
        <end position="20"/>
    </location>
</feature>
<sequence>MKKYIALIILVAFPSMDISAQYFSDDNFIYKAKPKKPTQADYFKTLKKEDMIQSVTYFDGLGRPVQTIAIGQGGDGSDIITPIEYDGFGRQEKQYLPFSLPNTNNQYPRIETQTAINNTLSFYSTEKYNNTANPFSQKKFENSPLNRVLKQAAPGNDWAMNEGHEIKMEYQTNAAGEVRLFEVITTWDASAGLYDISFWDNGNYDKNELYKTVSYDENSAKDAFEEDASTVEFKDKEGKIILRRTYESQKKHDTYYVYDEYGNLTYVIPPKADGVINDEILNNLCYQYKYDSRNRLVEKKLPGKQWEFIVYDRLNRVVATGPANSPFHEDKAVGWLITKYDALGRPIYTGWDKKAAESAGRYILQQEYNQENPVLEPSQKSGTIEGIPVNDSKVPSSGFKILTATYYENYAFPNAATKPSTIQGQQVLFTNTRLVTGGWTRVPTTILEVLGGTNSIFYDVMRRPIKKHITNHLDGNSYVEDRLDFTGKKLFSVTSHKHSSSAIAVTVSENFTYSLQDRLLAHTHKIGYGTEQLLAENTYDALGQLISKKIGNTVAAPFQKIDYNYNIRGWLTHINNIDNLQEENDPGDLFAFKINYNKIQGGMFQSQELYNGNIAETFWATNSDGGVIRGYGYLYDKLNRLKVSTYQTPKLTDNKNYFGEFAAYDKNGNITNMQRKSIAGISSNPYVDDMDILDYFYKENSNQLMKVTDYSNNPQGFKDDSDGYNDTEDDYTYDDNGNLIKDQNKNITEITYNHLNLPKKITFATGNSIVYIYNAAGQKVEKIVTDNGVVTSTKYLNGFQYKNNILQFFPTAEGYVRNTSTNPATYNFGYVFNYTDHLGNVRVSYAKNPTTNKLEILEENSYYPFGLKHQGYNTDNLQPNYLQKFNGMELQTELGLNMTAMEYRQYDNALGRFNSIDALSELAFSISPYRFAYNNPVYFSDPTGLFETRKEARAYRREHDITGSIVKNSDGGYSINDKANSISYFKPGEGIEVSTMGSDGVATAALATQSSKSSPIVQEGIALWGSNPYGDLEGWKRGTASQSVNADDIAVMGPAAMSVKGPNAFERLFNALKNGWDLWVKVENIESVSGRTLTPGTIETQNIEPVMVTIPLYHYDVDDTPNNMPSVGRKGYHDTLINTSQRDVIDRINKSNYKKQQTKADALAKAKGL</sequence>
<reference evidence="3 4" key="1">
    <citation type="journal article" date="2018" name="Int. J. Syst. Evol. Microbiol.">
        <title>Flavobacterium chryseum sp. nov. and Flavobacterium psychroterrae sp. nov., novel environmental bacteria isolated from Antarctica.</title>
        <authorList>
            <person name="Kralova S."/>
            <person name="Svec P."/>
            <person name="Busse H.J."/>
            <person name="Stankova E."/>
            <person name="Vaczi P."/>
            <person name="Sedlacek I."/>
        </authorList>
    </citation>
    <scope>NUCLEOTIDE SEQUENCE [LARGE SCALE GENOMIC DNA]</scope>
    <source>
        <strain evidence="3 4">CCM 8827</strain>
    </source>
</reference>
<dbReference type="InterPro" id="IPR045619">
    <property type="entry name" value="DUF6443"/>
</dbReference>
<proteinExistence type="predicted"/>
<dbReference type="EMBL" id="JAGYVZ010000015">
    <property type="protein sequence ID" value="MBS7232523.1"/>
    <property type="molecule type" value="Genomic_DNA"/>
</dbReference>
<dbReference type="NCBIfam" id="TIGR03696">
    <property type="entry name" value="Rhs_assc_core"/>
    <property type="match status" value="1"/>
</dbReference>